<keyword evidence="9" id="KW-1185">Reference proteome</keyword>
<dbReference type="CDD" id="cd02440">
    <property type="entry name" value="AdoMet_MTases"/>
    <property type="match status" value="1"/>
</dbReference>
<gene>
    <name evidence="7" type="ORF">GSMUA_61550.1</name>
</gene>
<accession>A0A804HZV5</accession>
<dbReference type="EMBL" id="HG996467">
    <property type="protein sequence ID" value="CAG1861260.1"/>
    <property type="molecule type" value="Genomic_DNA"/>
</dbReference>
<evidence type="ECO:0000256" key="1">
    <source>
        <dbReference type="ARBA" id="ARBA00022603"/>
    </source>
</evidence>
<protein>
    <submittedName>
        <fullName evidence="7">(wild Malaysian banana) hypothetical protein</fullName>
    </submittedName>
</protein>
<evidence type="ECO:0000259" key="5">
    <source>
        <dbReference type="Pfam" id="PF00891"/>
    </source>
</evidence>
<dbReference type="GO" id="GO:0008757">
    <property type="term" value="F:S-adenosylmethionine-dependent methyltransferase activity"/>
    <property type="evidence" value="ECO:0000318"/>
    <property type="project" value="GO_Central"/>
</dbReference>
<feature type="active site" description="Proton acceptor" evidence="4">
    <location>
        <position position="269"/>
    </location>
</feature>
<evidence type="ECO:0000259" key="6">
    <source>
        <dbReference type="Pfam" id="PF08100"/>
    </source>
</evidence>
<dbReference type="InterPro" id="IPR036388">
    <property type="entry name" value="WH-like_DNA-bd_sf"/>
</dbReference>
<dbReference type="OrthoDB" id="1606438at2759"/>
<dbReference type="InterPro" id="IPR036390">
    <property type="entry name" value="WH_DNA-bd_sf"/>
</dbReference>
<sequence length="362" mass="40058">MESIMDMPQLTPEEDEKASMFALQLVLGSILPITVNAAMELELLEIIVKAGPGAKLSPADVVSRMPTENPEAVAMVDRILRLLAAYEVVSCSVETGHDGHPSCKYGAAPVCKYLTKNDDGVSLAALSLANHEKINMESCYSLKEAVLEGGVPFEKAHRMTLFERQRADPRYNKLLAEGMRGHSTIFTKKLVEIYRGFDDVKVLVDVGGGTGATIHKITSKHPHIKGINFDLPHVISNAPPYPGVEHVSGDMFERVPSGGDAIFIKWVLHDWPDEQCIKILRNCWKVLPEKGKVMVVEYILPVIPESNMIAQGIFTLDMVMMIQTGGKERTRKEFEALAKEAGFIGLKATYISMCVWLMEFTK</sequence>
<evidence type="ECO:0000256" key="2">
    <source>
        <dbReference type="ARBA" id="ARBA00022679"/>
    </source>
</evidence>
<organism evidence="8 9">
    <name type="scientific">Musa acuminata subsp. malaccensis</name>
    <name type="common">Wild banana</name>
    <name type="synonym">Musa malaccensis</name>
    <dbReference type="NCBI Taxonomy" id="214687"/>
    <lineage>
        <taxon>Eukaryota</taxon>
        <taxon>Viridiplantae</taxon>
        <taxon>Streptophyta</taxon>
        <taxon>Embryophyta</taxon>
        <taxon>Tracheophyta</taxon>
        <taxon>Spermatophyta</taxon>
        <taxon>Magnoliopsida</taxon>
        <taxon>Liliopsida</taxon>
        <taxon>Zingiberales</taxon>
        <taxon>Musaceae</taxon>
        <taxon>Musa</taxon>
    </lineage>
</organism>
<dbReference type="GO" id="GO:0008171">
    <property type="term" value="F:O-methyltransferase activity"/>
    <property type="evidence" value="ECO:0000318"/>
    <property type="project" value="GO_Central"/>
</dbReference>
<dbReference type="InterPro" id="IPR001077">
    <property type="entry name" value="COMT_C"/>
</dbReference>
<dbReference type="PIRSF" id="PIRSF005739">
    <property type="entry name" value="O-mtase"/>
    <property type="match status" value="1"/>
</dbReference>
<dbReference type="Gramene" id="Ma02_t06380.1">
    <property type="protein sequence ID" value="Ma02_p06380.1"/>
    <property type="gene ID" value="Ma02_g06380"/>
</dbReference>
<dbReference type="PANTHER" id="PTHR11746">
    <property type="entry name" value="O-METHYLTRANSFERASE"/>
    <property type="match status" value="1"/>
</dbReference>
<dbReference type="AlphaFoldDB" id="A0A804HZV5"/>
<evidence type="ECO:0000313" key="7">
    <source>
        <dbReference type="EMBL" id="CAG1861260.1"/>
    </source>
</evidence>
<evidence type="ECO:0000313" key="8">
    <source>
        <dbReference type="EnsemblPlants" id="Ma02_p06380.1"/>
    </source>
</evidence>
<dbReference type="GO" id="GO:0032259">
    <property type="term" value="P:methylation"/>
    <property type="evidence" value="ECO:0000318"/>
    <property type="project" value="GO_Central"/>
</dbReference>
<keyword evidence="2" id="KW-0808">Transferase</keyword>
<dbReference type="InterPro" id="IPR029063">
    <property type="entry name" value="SAM-dependent_MTases_sf"/>
</dbReference>
<name>A0A804HZV5_MUSAM</name>
<dbReference type="FunFam" id="3.40.50.150:FF:000061">
    <property type="entry name" value="Caffeic acid O-methyltransferase"/>
    <property type="match status" value="1"/>
</dbReference>
<feature type="domain" description="O-methyltransferase C-terminal" evidence="5">
    <location>
        <begin position="140"/>
        <end position="343"/>
    </location>
</feature>
<proteinExistence type="predicted"/>
<dbReference type="SUPFAM" id="SSF46785">
    <property type="entry name" value="Winged helix' DNA-binding domain"/>
    <property type="match status" value="1"/>
</dbReference>
<dbReference type="Gene3D" id="3.40.50.150">
    <property type="entry name" value="Vaccinia Virus protein VP39"/>
    <property type="match status" value="1"/>
</dbReference>
<evidence type="ECO:0000313" key="9">
    <source>
        <dbReference type="Proteomes" id="UP000012960"/>
    </source>
</evidence>
<dbReference type="GO" id="GO:0046983">
    <property type="term" value="F:protein dimerization activity"/>
    <property type="evidence" value="ECO:0007669"/>
    <property type="project" value="InterPro"/>
</dbReference>
<dbReference type="InterPro" id="IPR016461">
    <property type="entry name" value="COMT-like"/>
</dbReference>
<feature type="domain" description="O-methyltransferase dimerisation" evidence="6">
    <location>
        <begin position="23"/>
        <end position="116"/>
    </location>
</feature>
<dbReference type="SUPFAM" id="SSF53335">
    <property type="entry name" value="S-adenosyl-L-methionine-dependent methyltransferases"/>
    <property type="match status" value="1"/>
</dbReference>
<reference evidence="7" key="1">
    <citation type="submission" date="2021-03" db="EMBL/GenBank/DDBJ databases">
        <authorList>
            <consortium name="Genoscope - CEA"/>
            <person name="William W."/>
        </authorList>
    </citation>
    <scope>NUCLEOTIDE SEQUENCE</scope>
    <source>
        <strain evidence="7">Doubled-haploid Pahang</strain>
    </source>
</reference>
<dbReference type="PROSITE" id="PS51683">
    <property type="entry name" value="SAM_OMT_II"/>
    <property type="match status" value="1"/>
</dbReference>
<evidence type="ECO:0000256" key="4">
    <source>
        <dbReference type="PIRSR" id="PIRSR005739-1"/>
    </source>
</evidence>
<dbReference type="Gene3D" id="1.10.10.10">
    <property type="entry name" value="Winged helix-like DNA-binding domain superfamily/Winged helix DNA-binding domain"/>
    <property type="match status" value="1"/>
</dbReference>
<dbReference type="FunFam" id="1.10.10.10:FF:000357">
    <property type="entry name" value="Caffeic acid 3-O-methyltransferase"/>
    <property type="match status" value="1"/>
</dbReference>
<dbReference type="Pfam" id="PF08100">
    <property type="entry name" value="Dimerisation"/>
    <property type="match status" value="1"/>
</dbReference>
<keyword evidence="3" id="KW-0949">S-adenosyl-L-methionine</keyword>
<keyword evidence="1" id="KW-0489">Methyltransferase</keyword>
<dbReference type="InterPro" id="IPR012967">
    <property type="entry name" value="COMT_dimerisation"/>
</dbReference>
<dbReference type="Pfam" id="PF00891">
    <property type="entry name" value="Methyltransf_2"/>
    <property type="match status" value="1"/>
</dbReference>
<evidence type="ECO:0000256" key="3">
    <source>
        <dbReference type="ARBA" id="ARBA00022691"/>
    </source>
</evidence>
<dbReference type="Proteomes" id="UP000012960">
    <property type="component" value="Unplaced"/>
</dbReference>
<dbReference type="OMA" id="WDPVDEG"/>
<reference evidence="8" key="2">
    <citation type="submission" date="2021-05" db="UniProtKB">
        <authorList>
            <consortium name="EnsemblPlants"/>
        </authorList>
    </citation>
    <scope>IDENTIFICATION</scope>
    <source>
        <strain evidence="8">subsp. malaccensis</strain>
    </source>
</reference>
<dbReference type="EnsemblPlants" id="Ma02_t06380.1">
    <property type="protein sequence ID" value="Ma02_p06380.1"/>
    <property type="gene ID" value="Ma02_g06380"/>
</dbReference>